<reference evidence="1 2" key="1">
    <citation type="submission" date="2014-04" db="EMBL/GenBank/DDBJ databases">
        <authorList>
            <consortium name="DOE Joint Genome Institute"/>
            <person name="Kuo A."/>
            <person name="Zuccaro A."/>
            <person name="Kohler A."/>
            <person name="Nagy L.G."/>
            <person name="Floudas D."/>
            <person name="Copeland A."/>
            <person name="Barry K.W."/>
            <person name="Cichocki N."/>
            <person name="Veneault-Fourrey C."/>
            <person name="LaButti K."/>
            <person name="Lindquist E.A."/>
            <person name="Lipzen A."/>
            <person name="Lundell T."/>
            <person name="Morin E."/>
            <person name="Murat C."/>
            <person name="Sun H."/>
            <person name="Tunlid A."/>
            <person name="Henrissat B."/>
            <person name="Grigoriev I.V."/>
            <person name="Hibbett D.S."/>
            <person name="Martin F."/>
            <person name="Nordberg H.P."/>
            <person name="Cantor M.N."/>
            <person name="Hua S.X."/>
        </authorList>
    </citation>
    <scope>NUCLEOTIDE SEQUENCE [LARGE SCALE GENOMIC DNA]</scope>
    <source>
        <strain evidence="1 2">MAFF 305830</strain>
    </source>
</reference>
<proteinExistence type="predicted"/>
<organism evidence="1 2">
    <name type="scientific">Serendipita vermifera MAFF 305830</name>
    <dbReference type="NCBI Taxonomy" id="933852"/>
    <lineage>
        <taxon>Eukaryota</taxon>
        <taxon>Fungi</taxon>
        <taxon>Dikarya</taxon>
        <taxon>Basidiomycota</taxon>
        <taxon>Agaricomycotina</taxon>
        <taxon>Agaricomycetes</taxon>
        <taxon>Sebacinales</taxon>
        <taxon>Serendipitaceae</taxon>
        <taxon>Serendipita</taxon>
    </lineage>
</organism>
<gene>
    <name evidence="1" type="ORF">M408DRAFT_333209</name>
</gene>
<sequence length="142" mass="15282">MTKNLVDPLASEAGIVGHANAVESVPLNIPMDTGAASLSTSPGQAISHASGPHARRNHECSECGHLYDRAQRARDCANKDRGLTPHACRSQCGRGSCTKAYSSEVLLREHIASPGNRVQCPQCLKTVSRKNRARHLKDVHHS</sequence>
<dbReference type="AlphaFoldDB" id="A0A0C3ARC0"/>
<dbReference type="OrthoDB" id="10260596at2759"/>
<evidence type="ECO:0000313" key="1">
    <source>
        <dbReference type="EMBL" id="KIM21826.1"/>
    </source>
</evidence>
<reference evidence="2" key="2">
    <citation type="submission" date="2015-01" db="EMBL/GenBank/DDBJ databases">
        <title>Evolutionary Origins and Diversification of the Mycorrhizal Mutualists.</title>
        <authorList>
            <consortium name="DOE Joint Genome Institute"/>
            <consortium name="Mycorrhizal Genomics Consortium"/>
            <person name="Kohler A."/>
            <person name="Kuo A."/>
            <person name="Nagy L.G."/>
            <person name="Floudas D."/>
            <person name="Copeland A."/>
            <person name="Barry K.W."/>
            <person name="Cichocki N."/>
            <person name="Veneault-Fourrey C."/>
            <person name="LaButti K."/>
            <person name="Lindquist E.A."/>
            <person name="Lipzen A."/>
            <person name="Lundell T."/>
            <person name="Morin E."/>
            <person name="Murat C."/>
            <person name="Riley R."/>
            <person name="Ohm R."/>
            <person name="Sun H."/>
            <person name="Tunlid A."/>
            <person name="Henrissat B."/>
            <person name="Grigoriev I.V."/>
            <person name="Hibbett D.S."/>
            <person name="Martin F."/>
        </authorList>
    </citation>
    <scope>NUCLEOTIDE SEQUENCE [LARGE SCALE GENOMIC DNA]</scope>
    <source>
        <strain evidence="2">MAFF 305830</strain>
    </source>
</reference>
<dbReference type="EMBL" id="KN824370">
    <property type="protein sequence ID" value="KIM21826.1"/>
    <property type="molecule type" value="Genomic_DNA"/>
</dbReference>
<keyword evidence="2" id="KW-1185">Reference proteome</keyword>
<accession>A0A0C3ARC0</accession>
<protein>
    <recommendedName>
        <fullName evidence="3">C2H2-type domain-containing protein</fullName>
    </recommendedName>
</protein>
<evidence type="ECO:0000313" key="2">
    <source>
        <dbReference type="Proteomes" id="UP000054097"/>
    </source>
</evidence>
<name>A0A0C3ARC0_SERVB</name>
<dbReference type="Proteomes" id="UP000054097">
    <property type="component" value="Unassembled WGS sequence"/>
</dbReference>
<dbReference type="HOGENOM" id="CLU_101883_1_0_1"/>
<evidence type="ECO:0008006" key="3">
    <source>
        <dbReference type="Google" id="ProtNLM"/>
    </source>
</evidence>